<gene>
    <name evidence="1" type="ORF">FC83_GL000896</name>
</gene>
<dbReference type="EMBL" id="AZGA01000012">
    <property type="protein sequence ID" value="KRM35594.1"/>
    <property type="molecule type" value="Genomic_DNA"/>
</dbReference>
<accession>X0PGF1</accession>
<comment type="caution">
    <text evidence="1">The sequence shown here is derived from an EMBL/GenBank/DDBJ whole genome shotgun (WGS) entry which is preliminary data.</text>
</comment>
<dbReference type="PATRIC" id="fig|1423734.3.peg.905"/>
<name>X0PGF1_9LACO</name>
<evidence type="ECO:0000313" key="1">
    <source>
        <dbReference type="EMBL" id="KRM35594.1"/>
    </source>
</evidence>
<dbReference type="AlphaFoldDB" id="X0PGF1"/>
<proteinExistence type="predicted"/>
<keyword evidence="2" id="KW-1185">Reference proteome</keyword>
<dbReference type="RefSeq" id="WP_035454758.1">
    <property type="nucleotide sequence ID" value="NZ_AZGA01000012.1"/>
</dbReference>
<dbReference type="STRING" id="1423734.FC83_GL000896"/>
<protein>
    <submittedName>
        <fullName evidence="1">Uncharacterized protein</fullName>
    </submittedName>
</protein>
<organism evidence="1 2">
    <name type="scientific">Agrilactobacillus composti DSM 18527 = JCM 14202</name>
    <dbReference type="NCBI Taxonomy" id="1423734"/>
    <lineage>
        <taxon>Bacteria</taxon>
        <taxon>Bacillati</taxon>
        <taxon>Bacillota</taxon>
        <taxon>Bacilli</taxon>
        <taxon>Lactobacillales</taxon>
        <taxon>Lactobacillaceae</taxon>
        <taxon>Agrilactobacillus</taxon>
    </lineage>
</organism>
<sequence length="73" mass="8691">MHDLLKDLAPILTVTFPFLMGLLASHESHKKSQREEYQALIDRYKRESDANYKKWMDAEKKIDELRKELLEKG</sequence>
<reference evidence="1 2" key="1">
    <citation type="journal article" date="2015" name="Genome Announc.">
        <title>Expanding the biotechnology potential of lactobacilli through comparative genomics of 213 strains and associated genera.</title>
        <authorList>
            <person name="Sun Z."/>
            <person name="Harris H.M."/>
            <person name="McCann A."/>
            <person name="Guo C."/>
            <person name="Argimon S."/>
            <person name="Zhang W."/>
            <person name="Yang X."/>
            <person name="Jeffery I.B."/>
            <person name="Cooney J.C."/>
            <person name="Kagawa T.F."/>
            <person name="Liu W."/>
            <person name="Song Y."/>
            <person name="Salvetti E."/>
            <person name="Wrobel A."/>
            <person name="Rasinkangas P."/>
            <person name="Parkhill J."/>
            <person name="Rea M.C."/>
            <person name="O'Sullivan O."/>
            <person name="Ritari J."/>
            <person name="Douillard F.P."/>
            <person name="Paul Ross R."/>
            <person name="Yang R."/>
            <person name="Briner A.E."/>
            <person name="Felis G.E."/>
            <person name="de Vos W.M."/>
            <person name="Barrangou R."/>
            <person name="Klaenhammer T.R."/>
            <person name="Caufield P.W."/>
            <person name="Cui Y."/>
            <person name="Zhang H."/>
            <person name="O'Toole P.W."/>
        </authorList>
    </citation>
    <scope>NUCLEOTIDE SEQUENCE [LARGE SCALE GENOMIC DNA]</scope>
    <source>
        <strain evidence="1 2">DSM 18527</strain>
    </source>
</reference>
<dbReference type="Proteomes" id="UP000051236">
    <property type="component" value="Unassembled WGS sequence"/>
</dbReference>
<evidence type="ECO:0000313" key="2">
    <source>
        <dbReference type="Proteomes" id="UP000051236"/>
    </source>
</evidence>